<reference evidence="2" key="1">
    <citation type="submission" date="2022-12" db="EMBL/GenBank/DDBJ databases">
        <title>Reclassification of two methanogenic archaea species isolated from the Kolyma lowland permafrost.</title>
        <authorList>
            <person name="Trubitsyn V.E."/>
            <person name="Rivkina E.M."/>
            <person name="Shcherbakova V.A."/>
        </authorList>
    </citation>
    <scope>NUCLEOTIDE SEQUENCE</scope>
    <source>
        <strain evidence="1">M2</strain>
        <strain evidence="2">MK4</strain>
    </source>
</reference>
<comment type="caution">
    <text evidence="2">The sequence shown here is derived from an EMBL/GenBank/DDBJ whole genome shotgun (WGS) entry which is preliminary data.</text>
</comment>
<evidence type="ECO:0000313" key="2">
    <source>
        <dbReference type="EMBL" id="MCZ3373148.1"/>
    </source>
</evidence>
<evidence type="ECO:0000313" key="1">
    <source>
        <dbReference type="EMBL" id="MCZ3365397.1"/>
    </source>
</evidence>
<name>A0A9E5A854_9EURY</name>
<evidence type="ECO:0000313" key="3">
    <source>
        <dbReference type="Proteomes" id="UP001068021"/>
    </source>
</evidence>
<accession>A0A9E5A854</accession>
<gene>
    <name evidence="2" type="ORF">O3H35_10935</name>
    <name evidence="1" type="ORF">O3H54_05835</name>
</gene>
<dbReference type="AlphaFoldDB" id="A0A9E5A854"/>
<sequence>MLEVASVNEDYSNRLDQIQITEIIQLIKEQFKKYDLGNIKQDLLIRWLIDDLYRERYHKTDVKILIKTISSEYSEYIETIYTESKRIEIDLLDIFDKTTDYIDFNQKLSNIYHSDNSEEIIQSQGKIEYLQLNEPLTSLLIDIFEILMPGNAELATIIWSSAIATVKGRPNMVIITGDPGEGKSVLMDYILQFIPEEYIIRINDATESSLFDPTQPIDYLDNKIVYLGDLGDKNGFEDSQSLRTILRILLSDGYYSRNIKEKQKDEDGVQNWVTVHQELIGNPSTWYTSVRNDNDAQDQDRSIIATVNLSKEREIKRIIQHKNKNSKTGRRIRKVIDEYTPILHSIFEYLVSIDKECICPWDLTKLENLHYGFRNYNRLLTLTEMLAFINMDYKEQFNGFILADKEDLKTIAKFMFKGTGKYSDLFIKRLDTIFNEYGAYKKEYDGDQVMLAYEPFTRSDVVALFPDTYSNLQSGTSTVYRDILKPAIENKWINEDKTTRPYTYSFDREPDFNGVDNPIIREIESLEIDWEMLNDEYGSDD</sequence>
<protein>
    <submittedName>
        <fullName evidence="2">Uncharacterized protein</fullName>
    </submittedName>
</protein>
<proteinExistence type="predicted"/>
<dbReference type="EMBL" id="JAPVER010000020">
    <property type="protein sequence ID" value="MCZ3365397.1"/>
    <property type="molecule type" value="Genomic_DNA"/>
</dbReference>
<dbReference type="Proteomes" id="UP001074446">
    <property type="component" value="Unassembled WGS sequence"/>
</dbReference>
<organism evidence="2">
    <name type="scientific">Methanobacterium veterum</name>
    <dbReference type="NCBI Taxonomy" id="408577"/>
    <lineage>
        <taxon>Archaea</taxon>
        <taxon>Methanobacteriati</taxon>
        <taxon>Methanobacteriota</taxon>
        <taxon>Methanomada group</taxon>
        <taxon>Methanobacteria</taxon>
        <taxon>Methanobacteriales</taxon>
        <taxon>Methanobacteriaceae</taxon>
        <taxon>Methanobacterium</taxon>
    </lineage>
</organism>
<dbReference type="Proteomes" id="UP001068021">
    <property type="component" value="Unassembled WGS sequence"/>
</dbReference>
<dbReference type="EMBL" id="JAPVES010000030">
    <property type="protein sequence ID" value="MCZ3373148.1"/>
    <property type="molecule type" value="Genomic_DNA"/>
</dbReference>
<keyword evidence="3" id="KW-1185">Reference proteome</keyword>
<dbReference type="RefSeq" id="WP_048081362.1">
    <property type="nucleotide sequence ID" value="NZ_JAPVER010000020.1"/>
</dbReference>